<dbReference type="GO" id="GO:0005524">
    <property type="term" value="F:ATP binding"/>
    <property type="evidence" value="ECO:0007669"/>
    <property type="project" value="UniProtKB-UniRule"/>
</dbReference>
<dbReference type="InterPro" id="IPR000253">
    <property type="entry name" value="FHA_dom"/>
</dbReference>
<dbReference type="Proteomes" id="UP001302676">
    <property type="component" value="Unassembled WGS sequence"/>
</dbReference>
<evidence type="ECO:0000313" key="15">
    <source>
        <dbReference type="Proteomes" id="UP001302676"/>
    </source>
</evidence>
<evidence type="ECO:0000256" key="8">
    <source>
        <dbReference type="PIRSR" id="PIRSR630616-2"/>
    </source>
</evidence>
<dbReference type="AlphaFoldDB" id="A0AAN6UYP7"/>
<evidence type="ECO:0000256" key="5">
    <source>
        <dbReference type="ARBA" id="ARBA00022777"/>
    </source>
</evidence>
<feature type="binding site" evidence="8">
    <location>
        <position position="275"/>
    </location>
    <ligand>
        <name>ATP</name>
        <dbReference type="ChEBI" id="CHEBI:30616"/>
    </ligand>
</feature>
<dbReference type="SUPFAM" id="SSF49879">
    <property type="entry name" value="SMAD/FHA domain"/>
    <property type="match status" value="1"/>
</dbReference>
<evidence type="ECO:0000256" key="11">
    <source>
        <dbReference type="RuleBase" id="RU000304"/>
    </source>
</evidence>
<dbReference type="SUPFAM" id="SSF56112">
    <property type="entry name" value="Protein kinase-like (PK-like)"/>
    <property type="match status" value="1"/>
</dbReference>
<evidence type="ECO:0000256" key="10">
    <source>
        <dbReference type="PROSITE-ProRule" id="PRU10141"/>
    </source>
</evidence>
<gene>
    <name evidence="14" type="ORF">C8A04DRAFT_13924</name>
</gene>
<dbReference type="EMBL" id="MU853608">
    <property type="protein sequence ID" value="KAK4141662.1"/>
    <property type="molecule type" value="Genomic_DNA"/>
</dbReference>
<dbReference type="PROSITE" id="PS50011">
    <property type="entry name" value="PROTEIN_KINASE_DOM"/>
    <property type="match status" value="1"/>
</dbReference>
<dbReference type="InterPro" id="IPR008271">
    <property type="entry name" value="Ser/Thr_kinase_AS"/>
</dbReference>
<feature type="active site" description="Proton acceptor" evidence="7">
    <location>
        <position position="253"/>
    </location>
</feature>
<keyword evidence="6 8" id="KW-0067">ATP-binding</keyword>
<evidence type="ECO:0000256" key="9">
    <source>
        <dbReference type="PIRSR" id="PIRSR630616-3"/>
    </source>
</evidence>
<feature type="binding site" evidence="8">
    <location>
        <begin position="257"/>
        <end position="258"/>
    </location>
    <ligand>
        <name>ATP</name>
        <dbReference type="ChEBI" id="CHEBI:30616"/>
    </ligand>
</feature>
<feature type="binding site" evidence="8 10">
    <location>
        <position position="158"/>
    </location>
    <ligand>
        <name>ATP</name>
        <dbReference type="ChEBI" id="CHEBI:30616"/>
    </ligand>
</feature>
<sequence length="470" mass="52128">GCFPVFPNNTVLVGRDGARNHIAFDDPIVSRCQLEIFSVVADDDYPRGHPPLVFVRDRGSANGTSVNGRIIGKGVTLSPSKLLEEGDIITVGTHPHLRLQYAESTNIRSSYTLSRLQRQEVKLFEDRYIVSSRTIGNGGYSLVFLASEVDTRKHVACKVHDISRFSPTAKEVTRIRQEATLLSTLDHPNILPIKATFETEQTIYVITELATGGDLFSLLMRYNTLDEWVIKSIIRQVLLAVVYIHSKGVAHRDIKPENILCGVTPSAPYRIMLSDFGASGLPGSRRLESNVGTPFFRPPECDAPGRGHDTSVDIWAIGMLTMQLVLGNRQFPDLEPGTFKSQGHIDNYLSMLFSELGPRGLISNAGQSFICGCLVYDNEKRPTARQAFSHNWLQRPSSDRALFKRLEADNATSWAPQKVKFPVIETLDPDTDHSQHGHVPASEIGMSAFSRYFTAAEPGNAQTVRKPPKE</sequence>
<protein>
    <submittedName>
        <fullName evidence="14">Kinase-like domain-containing protein</fullName>
    </submittedName>
</protein>
<name>A0AAN6UYP7_9PEZI</name>
<organism evidence="14 15">
    <name type="scientific">Dichotomopilus funicola</name>
    <dbReference type="NCBI Taxonomy" id="1934379"/>
    <lineage>
        <taxon>Eukaryota</taxon>
        <taxon>Fungi</taxon>
        <taxon>Dikarya</taxon>
        <taxon>Ascomycota</taxon>
        <taxon>Pezizomycotina</taxon>
        <taxon>Sordariomycetes</taxon>
        <taxon>Sordariomycetidae</taxon>
        <taxon>Sordariales</taxon>
        <taxon>Chaetomiaceae</taxon>
        <taxon>Dichotomopilus</taxon>
    </lineage>
</organism>
<keyword evidence="4 8" id="KW-0547">Nucleotide-binding</keyword>
<keyword evidence="15" id="KW-1185">Reference proteome</keyword>
<dbReference type="RefSeq" id="XP_062635033.1">
    <property type="nucleotide sequence ID" value="XM_062777899.1"/>
</dbReference>
<evidence type="ECO:0000256" key="6">
    <source>
        <dbReference type="ARBA" id="ARBA00022840"/>
    </source>
</evidence>
<dbReference type="InterPro" id="IPR017441">
    <property type="entry name" value="Protein_kinase_ATP_BS"/>
</dbReference>
<keyword evidence="3" id="KW-0808">Transferase</keyword>
<evidence type="ECO:0000256" key="1">
    <source>
        <dbReference type="ARBA" id="ARBA00005575"/>
    </source>
</evidence>
<evidence type="ECO:0000313" key="14">
    <source>
        <dbReference type="EMBL" id="KAK4141662.1"/>
    </source>
</evidence>
<evidence type="ECO:0000256" key="2">
    <source>
        <dbReference type="ARBA" id="ARBA00022527"/>
    </source>
</evidence>
<dbReference type="SMART" id="SM00240">
    <property type="entry name" value="FHA"/>
    <property type="match status" value="1"/>
</dbReference>
<evidence type="ECO:0000256" key="3">
    <source>
        <dbReference type="ARBA" id="ARBA00022679"/>
    </source>
</evidence>
<keyword evidence="2 11" id="KW-0723">Serine/threonine-protein kinase</keyword>
<dbReference type="InterPro" id="IPR030616">
    <property type="entry name" value="Aur-like"/>
</dbReference>
<dbReference type="PROSITE" id="PS00108">
    <property type="entry name" value="PROTEIN_KINASE_ST"/>
    <property type="match status" value="1"/>
</dbReference>
<dbReference type="PANTHER" id="PTHR24350">
    <property type="entry name" value="SERINE/THREONINE-PROTEIN KINASE IAL-RELATED"/>
    <property type="match status" value="1"/>
</dbReference>
<evidence type="ECO:0000259" key="12">
    <source>
        <dbReference type="PROSITE" id="PS50006"/>
    </source>
</evidence>
<keyword evidence="5 14" id="KW-0418">Kinase</keyword>
<dbReference type="Pfam" id="PF00069">
    <property type="entry name" value="Pkinase"/>
    <property type="match status" value="1"/>
</dbReference>
<evidence type="ECO:0000256" key="4">
    <source>
        <dbReference type="ARBA" id="ARBA00022741"/>
    </source>
</evidence>
<evidence type="ECO:0000256" key="7">
    <source>
        <dbReference type="PIRSR" id="PIRSR630616-1"/>
    </source>
</evidence>
<feature type="domain" description="FHA" evidence="12">
    <location>
        <begin position="11"/>
        <end position="71"/>
    </location>
</feature>
<feature type="non-terminal residue" evidence="14">
    <location>
        <position position="1"/>
    </location>
</feature>
<dbReference type="Gene3D" id="1.10.510.10">
    <property type="entry name" value="Transferase(Phosphotransferase) domain 1"/>
    <property type="match status" value="1"/>
</dbReference>
<dbReference type="PROSITE" id="PS50006">
    <property type="entry name" value="FHA_DOMAIN"/>
    <property type="match status" value="1"/>
</dbReference>
<proteinExistence type="inferred from homology"/>
<dbReference type="InterPro" id="IPR008984">
    <property type="entry name" value="SMAD_FHA_dom_sf"/>
</dbReference>
<dbReference type="Gene3D" id="2.60.200.20">
    <property type="match status" value="1"/>
</dbReference>
<dbReference type="GO" id="GO:0004674">
    <property type="term" value="F:protein serine/threonine kinase activity"/>
    <property type="evidence" value="ECO:0007669"/>
    <property type="project" value="UniProtKB-KW"/>
</dbReference>
<dbReference type="GeneID" id="87814512"/>
<reference evidence="14" key="1">
    <citation type="journal article" date="2023" name="Mol. Phylogenet. Evol.">
        <title>Genome-scale phylogeny and comparative genomics of the fungal order Sordariales.</title>
        <authorList>
            <person name="Hensen N."/>
            <person name="Bonometti L."/>
            <person name="Westerberg I."/>
            <person name="Brannstrom I.O."/>
            <person name="Guillou S."/>
            <person name="Cros-Aarteil S."/>
            <person name="Calhoun S."/>
            <person name="Haridas S."/>
            <person name="Kuo A."/>
            <person name="Mondo S."/>
            <person name="Pangilinan J."/>
            <person name="Riley R."/>
            <person name="LaButti K."/>
            <person name="Andreopoulos B."/>
            <person name="Lipzen A."/>
            <person name="Chen C."/>
            <person name="Yan M."/>
            <person name="Daum C."/>
            <person name="Ng V."/>
            <person name="Clum A."/>
            <person name="Steindorff A."/>
            <person name="Ohm R.A."/>
            <person name="Martin F."/>
            <person name="Silar P."/>
            <person name="Natvig D.O."/>
            <person name="Lalanne C."/>
            <person name="Gautier V."/>
            <person name="Ament-Velasquez S.L."/>
            <person name="Kruys A."/>
            <person name="Hutchinson M.I."/>
            <person name="Powell A.J."/>
            <person name="Barry K."/>
            <person name="Miller A.N."/>
            <person name="Grigoriev I.V."/>
            <person name="Debuchy R."/>
            <person name="Gladieux P."/>
            <person name="Hiltunen Thoren M."/>
            <person name="Johannesson H."/>
        </authorList>
    </citation>
    <scope>NUCLEOTIDE SEQUENCE</scope>
    <source>
        <strain evidence="14">CBS 141.50</strain>
    </source>
</reference>
<feature type="cross-link" description="Glycyl lysine isopeptide (Lys-Gly) (interchain with G-Cter in SUMO2)" evidence="9">
    <location>
        <position position="255"/>
    </location>
</feature>
<evidence type="ECO:0000259" key="13">
    <source>
        <dbReference type="PROSITE" id="PS50011"/>
    </source>
</evidence>
<dbReference type="SMART" id="SM00220">
    <property type="entry name" value="S_TKc"/>
    <property type="match status" value="1"/>
</dbReference>
<reference evidence="14" key="2">
    <citation type="submission" date="2023-05" db="EMBL/GenBank/DDBJ databases">
        <authorList>
            <consortium name="Lawrence Berkeley National Laboratory"/>
            <person name="Steindorff A."/>
            <person name="Hensen N."/>
            <person name="Bonometti L."/>
            <person name="Westerberg I."/>
            <person name="Brannstrom I.O."/>
            <person name="Guillou S."/>
            <person name="Cros-Aarteil S."/>
            <person name="Calhoun S."/>
            <person name="Haridas S."/>
            <person name="Kuo A."/>
            <person name="Mondo S."/>
            <person name="Pangilinan J."/>
            <person name="Riley R."/>
            <person name="Labutti K."/>
            <person name="Andreopoulos B."/>
            <person name="Lipzen A."/>
            <person name="Chen C."/>
            <person name="Yanf M."/>
            <person name="Daum C."/>
            <person name="Ng V."/>
            <person name="Clum A."/>
            <person name="Ohm R."/>
            <person name="Martin F."/>
            <person name="Silar P."/>
            <person name="Natvig D."/>
            <person name="Lalanne C."/>
            <person name="Gautier V."/>
            <person name="Ament-Velasquez S.L."/>
            <person name="Kruys A."/>
            <person name="Hutchinson M.I."/>
            <person name="Powell A.J."/>
            <person name="Barry K."/>
            <person name="Miller A.N."/>
            <person name="Grigoriev I.V."/>
            <person name="Debuchy R."/>
            <person name="Gladieux P."/>
            <person name="Thoren M.H."/>
            <person name="Johannesson H."/>
        </authorList>
    </citation>
    <scope>NUCLEOTIDE SEQUENCE</scope>
    <source>
        <strain evidence="14">CBS 141.50</strain>
    </source>
</reference>
<comment type="similarity">
    <text evidence="1">Belongs to the protein kinase superfamily. CAMK Ser/Thr protein kinase family. CHEK2 subfamily.</text>
</comment>
<dbReference type="PROSITE" id="PS00107">
    <property type="entry name" value="PROTEIN_KINASE_ATP"/>
    <property type="match status" value="1"/>
</dbReference>
<feature type="domain" description="Protein kinase" evidence="13">
    <location>
        <begin position="129"/>
        <end position="393"/>
    </location>
</feature>
<dbReference type="InterPro" id="IPR000719">
    <property type="entry name" value="Prot_kinase_dom"/>
</dbReference>
<dbReference type="Pfam" id="PF00498">
    <property type="entry name" value="FHA"/>
    <property type="match status" value="1"/>
</dbReference>
<dbReference type="InterPro" id="IPR011009">
    <property type="entry name" value="Kinase-like_dom_sf"/>
</dbReference>
<accession>A0AAN6UYP7</accession>
<comment type="caution">
    <text evidence="14">The sequence shown here is derived from an EMBL/GenBank/DDBJ whole genome shotgun (WGS) entry which is preliminary data.</text>
</comment>
<feature type="binding site" evidence="8">
    <location>
        <begin position="208"/>
        <end position="210"/>
    </location>
    <ligand>
        <name>ATP</name>
        <dbReference type="ChEBI" id="CHEBI:30616"/>
    </ligand>
</feature>